<dbReference type="Pfam" id="PF16036">
    <property type="entry name" value="Chalcone_3"/>
    <property type="match status" value="1"/>
</dbReference>
<proteinExistence type="predicted"/>
<feature type="domain" description="Chalcone isomerase" evidence="2">
    <location>
        <begin position="35"/>
        <end position="171"/>
    </location>
</feature>
<dbReference type="Proteomes" id="UP000568664">
    <property type="component" value="Unassembled WGS sequence"/>
</dbReference>
<dbReference type="EMBL" id="JABBXH010000002">
    <property type="protein sequence ID" value="NMP31584.1"/>
    <property type="molecule type" value="Genomic_DNA"/>
</dbReference>
<name>A0A7Y0LBQ2_9GAMM</name>
<comment type="caution">
    <text evidence="3">The sequence shown here is derived from an EMBL/GenBank/DDBJ whole genome shotgun (WGS) entry which is preliminary data.</text>
</comment>
<gene>
    <name evidence="3" type="ORF">HII17_08420</name>
</gene>
<dbReference type="RefSeq" id="WP_169074886.1">
    <property type="nucleotide sequence ID" value="NZ_JABBXH010000002.1"/>
</dbReference>
<protein>
    <recommendedName>
        <fullName evidence="2">Chalcone isomerase domain-containing protein</fullName>
    </recommendedName>
</protein>
<sequence>MRNFFLVVSVLLFANIFFVNAKEFPNDITDYKESLNQVGQARFKVLFWNIYDSALFTPSGDFKQEEDYVFEITYLRDIEKEELIKRTVEQWQHLGLLNEDYQIYVPMLMDIWPDISEGDRLAIWVSQKGAAFYFNQQLAGVVEHKYFGKQFVAIWLSPKTSQPELRNKLLGKMPL</sequence>
<keyword evidence="4" id="KW-1185">Reference proteome</keyword>
<dbReference type="AlphaFoldDB" id="A0A7Y0LBQ2"/>
<reference evidence="3 4" key="1">
    <citation type="submission" date="2020-04" db="EMBL/GenBank/DDBJ databases">
        <title>Thalassotalea sp. M1531, isolated from the surface of marine red alga.</title>
        <authorList>
            <person name="Pang L."/>
            <person name="Lu D.-C."/>
        </authorList>
    </citation>
    <scope>NUCLEOTIDE SEQUENCE [LARGE SCALE GENOMIC DNA]</scope>
    <source>
        <strain evidence="3 4">M1531</strain>
    </source>
</reference>
<evidence type="ECO:0000313" key="4">
    <source>
        <dbReference type="Proteomes" id="UP000568664"/>
    </source>
</evidence>
<feature type="signal peptide" evidence="1">
    <location>
        <begin position="1"/>
        <end position="21"/>
    </location>
</feature>
<organism evidence="3 4">
    <name type="scientific">Thalassotalea algicola</name>
    <dbReference type="NCBI Taxonomy" id="2716224"/>
    <lineage>
        <taxon>Bacteria</taxon>
        <taxon>Pseudomonadati</taxon>
        <taxon>Pseudomonadota</taxon>
        <taxon>Gammaproteobacteria</taxon>
        <taxon>Alteromonadales</taxon>
        <taxon>Colwelliaceae</taxon>
        <taxon>Thalassotalea</taxon>
    </lineage>
</organism>
<evidence type="ECO:0000313" key="3">
    <source>
        <dbReference type="EMBL" id="NMP31584.1"/>
    </source>
</evidence>
<feature type="chain" id="PRO_5030989279" description="Chalcone isomerase domain-containing protein" evidence="1">
    <location>
        <begin position="22"/>
        <end position="175"/>
    </location>
</feature>
<dbReference type="InterPro" id="IPR016087">
    <property type="entry name" value="Chalcone_isomerase"/>
</dbReference>
<evidence type="ECO:0000259" key="2">
    <source>
        <dbReference type="Pfam" id="PF16036"/>
    </source>
</evidence>
<accession>A0A7Y0LBQ2</accession>
<evidence type="ECO:0000256" key="1">
    <source>
        <dbReference type="SAM" id="SignalP"/>
    </source>
</evidence>
<keyword evidence="1" id="KW-0732">Signal</keyword>